<proteinExistence type="predicted"/>
<keyword evidence="4" id="KW-1185">Reference proteome</keyword>
<feature type="region of interest" description="Disordered" evidence="2">
    <location>
        <begin position="144"/>
        <end position="201"/>
    </location>
</feature>
<protein>
    <submittedName>
        <fullName evidence="3">Uncharacterized protein</fullName>
    </submittedName>
</protein>
<evidence type="ECO:0000256" key="1">
    <source>
        <dbReference type="SAM" id="Coils"/>
    </source>
</evidence>
<dbReference type="Proteomes" id="UP000723463">
    <property type="component" value="Unassembled WGS sequence"/>
</dbReference>
<feature type="coiled-coil region" evidence="1">
    <location>
        <begin position="249"/>
        <end position="326"/>
    </location>
</feature>
<organism evidence="3 4">
    <name type="scientific">Mortierella hygrophila</name>
    <dbReference type="NCBI Taxonomy" id="979708"/>
    <lineage>
        <taxon>Eukaryota</taxon>
        <taxon>Fungi</taxon>
        <taxon>Fungi incertae sedis</taxon>
        <taxon>Mucoromycota</taxon>
        <taxon>Mortierellomycotina</taxon>
        <taxon>Mortierellomycetes</taxon>
        <taxon>Mortierellales</taxon>
        <taxon>Mortierellaceae</taxon>
        <taxon>Mortierella</taxon>
    </lineage>
</organism>
<gene>
    <name evidence="3" type="ORF">EC957_006920</name>
</gene>
<accession>A0A9P6EZ26</accession>
<comment type="caution">
    <text evidence="3">The sequence shown here is derived from an EMBL/GenBank/DDBJ whole genome shotgun (WGS) entry which is preliminary data.</text>
</comment>
<evidence type="ECO:0000313" key="4">
    <source>
        <dbReference type="Proteomes" id="UP000723463"/>
    </source>
</evidence>
<name>A0A9P6EZ26_9FUNG</name>
<dbReference type="EMBL" id="JAAAXW010000316">
    <property type="protein sequence ID" value="KAF9538321.1"/>
    <property type="molecule type" value="Genomic_DNA"/>
</dbReference>
<reference evidence="3" key="1">
    <citation type="journal article" date="2020" name="Fungal Divers.">
        <title>Resolving the Mortierellaceae phylogeny through synthesis of multi-gene phylogenetics and phylogenomics.</title>
        <authorList>
            <person name="Vandepol N."/>
            <person name="Liber J."/>
            <person name="Desiro A."/>
            <person name="Na H."/>
            <person name="Kennedy M."/>
            <person name="Barry K."/>
            <person name="Grigoriev I.V."/>
            <person name="Miller A.N."/>
            <person name="O'Donnell K."/>
            <person name="Stajich J.E."/>
            <person name="Bonito G."/>
        </authorList>
    </citation>
    <scope>NUCLEOTIDE SEQUENCE</scope>
    <source>
        <strain evidence="3">NRRL 2591</strain>
    </source>
</reference>
<evidence type="ECO:0000313" key="3">
    <source>
        <dbReference type="EMBL" id="KAF9538321.1"/>
    </source>
</evidence>
<sequence length="335" mass="38479">MSHRSPLLQRCNKSLVCYPRVKHVQTTADRTPASNCACSNSSRLRSTFDKVLFNTCLFEFSSQRRGILVACRTSDIIILVNDKHNTSWTASQVKTKIAYVKKKYREAVALNSTGEEPVLQRQEAICPLFLRLYTVFGGNSLSTKRLPPSTIRKQRRGFLRSDDSEDESTDLEAPSSDTDTTADGHYASEYPGKRQKKRRLTPVDLQRSVDKMLELANENTAALRAREQVVGNRERELSEKLLRLSDEANKRADEARVRLMQELAAERTELKKEVASERAEIREERAEIREERAVLRQEKEDFNRFKAEFMKQRDQLISENAALTTELTFPKHLPL</sequence>
<evidence type="ECO:0000256" key="2">
    <source>
        <dbReference type="SAM" id="MobiDB-lite"/>
    </source>
</evidence>
<dbReference type="AlphaFoldDB" id="A0A9P6EZ26"/>
<keyword evidence="1" id="KW-0175">Coiled coil</keyword>